<dbReference type="PROSITE" id="PS50975">
    <property type="entry name" value="ATP_GRASP"/>
    <property type="match status" value="1"/>
</dbReference>
<feature type="domain" description="ATP-grasp" evidence="2">
    <location>
        <begin position="124"/>
        <end position="317"/>
    </location>
</feature>
<evidence type="ECO:0000259" key="2">
    <source>
        <dbReference type="PROSITE" id="PS50975"/>
    </source>
</evidence>
<dbReference type="KEGG" id="psty:BFS30_25310"/>
<name>A0A1D7QNI6_9SPHI</name>
<sequence>MILILTGSQDATTLDVIKWLRHFDQEIMVLSNEDIIEEVQISNDETLLRFTDQRTLDFSKIKAYWYRRGDFTFRLKAAEDHPAIIHAHLKRELNSITQLIHNRLLELPNLSSSLNADSNRLDVMCIAENAGLKIPSFGVFNTRRQVQDFALKHGKIVTKPIGDGISLNEDEVAYMQYTDVFEQEDIDRLPDSFLPGLFVEYIEKKYELRIFYLRGTCYTMAILSQQDTQTSVDMRHYNFQRPNRALPYRLPEEIAVKIDQLMRQLSLKTGSIDIIVSPEDEFVFLEVNPVGQFGNVSSNCNYYLERNVALHLSKLSL</sequence>
<accession>A0A1D7QNI6</accession>
<proteinExistence type="predicted"/>
<evidence type="ECO:0000256" key="1">
    <source>
        <dbReference type="PROSITE-ProRule" id="PRU00409"/>
    </source>
</evidence>
<dbReference type="Proteomes" id="UP000094313">
    <property type="component" value="Chromosome"/>
</dbReference>
<organism evidence="3 4">
    <name type="scientific">Pedobacter steynii</name>
    <dbReference type="NCBI Taxonomy" id="430522"/>
    <lineage>
        <taxon>Bacteria</taxon>
        <taxon>Pseudomonadati</taxon>
        <taxon>Bacteroidota</taxon>
        <taxon>Sphingobacteriia</taxon>
        <taxon>Sphingobacteriales</taxon>
        <taxon>Sphingobacteriaceae</taxon>
        <taxon>Pedobacter</taxon>
    </lineage>
</organism>
<keyword evidence="1" id="KW-0067">ATP-binding</keyword>
<reference evidence="3 4" key="1">
    <citation type="submission" date="2016-08" db="EMBL/GenBank/DDBJ databases">
        <authorList>
            <person name="Seilhamer J.J."/>
        </authorList>
    </citation>
    <scope>NUCLEOTIDE SEQUENCE [LARGE SCALE GENOMIC DNA]</scope>
    <source>
        <strain evidence="3 4">DX4</strain>
    </source>
</reference>
<dbReference type="GO" id="GO:0005524">
    <property type="term" value="F:ATP binding"/>
    <property type="evidence" value="ECO:0007669"/>
    <property type="project" value="UniProtKB-UniRule"/>
</dbReference>
<keyword evidence="1" id="KW-0547">Nucleotide-binding</keyword>
<keyword evidence="4" id="KW-1185">Reference proteome</keyword>
<protein>
    <submittedName>
        <fullName evidence="3">Grasp-with-spasm system ATP-grasp peptide maturase</fullName>
    </submittedName>
</protein>
<dbReference type="InterPro" id="IPR011761">
    <property type="entry name" value="ATP-grasp"/>
</dbReference>
<evidence type="ECO:0000313" key="3">
    <source>
        <dbReference type="EMBL" id="AOM80189.1"/>
    </source>
</evidence>
<gene>
    <name evidence="3" type="ORF">BFS30_25310</name>
</gene>
<dbReference type="Gene3D" id="3.30.470.20">
    <property type="entry name" value="ATP-grasp fold, B domain"/>
    <property type="match status" value="1"/>
</dbReference>
<dbReference type="RefSeq" id="WP_069381851.1">
    <property type="nucleotide sequence ID" value="NZ_CP017141.1"/>
</dbReference>
<evidence type="ECO:0000313" key="4">
    <source>
        <dbReference type="Proteomes" id="UP000094313"/>
    </source>
</evidence>
<dbReference type="AlphaFoldDB" id="A0A1D7QNI6"/>
<dbReference type="NCBIfam" id="TIGR04192">
    <property type="entry name" value="GRASP_w_spasm"/>
    <property type="match status" value="1"/>
</dbReference>
<dbReference type="OrthoDB" id="583309at2"/>
<dbReference type="SUPFAM" id="SSF56059">
    <property type="entry name" value="Glutathione synthetase ATP-binding domain-like"/>
    <property type="match status" value="1"/>
</dbReference>
<dbReference type="InterPro" id="IPR026455">
    <property type="entry name" value="GRASP_w_spasm"/>
</dbReference>
<dbReference type="GO" id="GO:0046872">
    <property type="term" value="F:metal ion binding"/>
    <property type="evidence" value="ECO:0007669"/>
    <property type="project" value="InterPro"/>
</dbReference>
<dbReference type="EMBL" id="CP017141">
    <property type="protein sequence ID" value="AOM80189.1"/>
    <property type="molecule type" value="Genomic_DNA"/>
</dbReference>